<feature type="coiled-coil region" evidence="1">
    <location>
        <begin position="1"/>
        <end position="45"/>
    </location>
</feature>
<dbReference type="Proteomes" id="UP001564408">
    <property type="component" value="Unassembled WGS sequence"/>
</dbReference>
<organism evidence="2 3">
    <name type="scientific">Thioalkalicoccus limnaeus</name>
    <dbReference type="NCBI Taxonomy" id="120681"/>
    <lineage>
        <taxon>Bacteria</taxon>
        <taxon>Pseudomonadati</taxon>
        <taxon>Pseudomonadota</taxon>
        <taxon>Gammaproteobacteria</taxon>
        <taxon>Chromatiales</taxon>
        <taxon>Chromatiaceae</taxon>
        <taxon>Thioalkalicoccus</taxon>
    </lineage>
</organism>
<dbReference type="EMBL" id="JBDKXB010000003">
    <property type="protein sequence ID" value="MEY6431480.1"/>
    <property type="molecule type" value="Genomic_DNA"/>
</dbReference>
<protein>
    <recommendedName>
        <fullName evidence="4">Tyrosine kinase G-rich domain-containing protein</fullName>
    </recommendedName>
</protein>
<comment type="caution">
    <text evidence="2">The sequence shown here is derived from an EMBL/GenBank/DDBJ whole genome shotgun (WGS) entry which is preliminary data.</text>
</comment>
<evidence type="ECO:0000313" key="3">
    <source>
        <dbReference type="Proteomes" id="UP001564408"/>
    </source>
</evidence>
<keyword evidence="3" id="KW-1185">Reference proteome</keyword>
<proteinExistence type="predicted"/>
<accession>A0ABV4BAL1</accession>
<gene>
    <name evidence="2" type="ORF">ABC977_03555</name>
</gene>
<sequence length="96" mass="11032">MRSLEAELAGHRAQVAEFTNRFAEHRALEQELARLEELYTTQQERFARIEMTNREQFPPLEVIDYAPLPLAPMRPAYTRDAGIVLEAALVLALFFA</sequence>
<evidence type="ECO:0008006" key="4">
    <source>
        <dbReference type="Google" id="ProtNLM"/>
    </source>
</evidence>
<dbReference type="RefSeq" id="WP_369665862.1">
    <property type="nucleotide sequence ID" value="NZ_JBDKXB010000003.1"/>
</dbReference>
<evidence type="ECO:0000313" key="2">
    <source>
        <dbReference type="EMBL" id="MEY6431480.1"/>
    </source>
</evidence>
<reference evidence="2 3" key="1">
    <citation type="submission" date="2024-05" db="EMBL/GenBank/DDBJ databases">
        <title>Genome Sequence and Characterization of the New Strain Purple Sulfur Bacterium of Genus Thioalkalicoccus.</title>
        <authorList>
            <person name="Bryantseva I.A."/>
            <person name="Kyndt J.A."/>
            <person name="Imhoff J.F."/>
        </authorList>
    </citation>
    <scope>NUCLEOTIDE SEQUENCE [LARGE SCALE GENOMIC DNA]</scope>
    <source>
        <strain evidence="2 3">Um2</strain>
    </source>
</reference>
<name>A0ABV4BAL1_9GAMM</name>
<evidence type="ECO:0000256" key="1">
    <source>
        <dbReference type="SAM" id="Coils"/>
    </source>
</evidence>
<keyword evidence="1" id="KW-0175">Coiled coil</keyword>